<proteinExistence type="evidence at transcript level"/>
<name>F2DK10_HORVV</name>
<protein>
    <submittedName>
        <fullName evidence="1">Predicted protein</fullName>
    </submittedName>
</protein>
<dbReference type="EMBL" id="AK364228">
    <property type="protein sequence ID" value="BAJ95431.1"/>
    <property type="molecule type" value="mRNA"/>
</dbReference>
<evidence type="ECO:0000313" key="1">
    <source>
        <dbReference type="EMBL" id="BAJ95431.1"/>
    </source>
</evidence>
<sequence length="104" mass="11941">MFFRTSVQIRILPSWDKGHTIKPGFDLVINCFGEPANANNEDCLQLFFIRCLVLIKQLLSSFLMRSMPTSSTVSLYMATRRRWMVATLPVPGMSRLVFVTLRVI</sequence>
<organism evidence="1">
    <name type="scientific">Hordeum vulgare subsp. vulgare</name>
    <name type="common">Domesticated barley</name>
    <dbReference type="NCBI Taxonomy" id="112509"/>
    <lineage>
        <taxon>Eukaryota</taxon>
        <taxon>Viridiplantae</taxon>
        <taxon>Streptophyta</taxon>
        <taxon>Embryophyta</taxon>
        <taxon>Tracheophyta</taxon>
        <taxon>Spermatophyta</taxon>
        <taxon>Magnoliopsida</taxon>
        <taxon>Liliopsida</taxon>
        <taxon>Poales</taxon>
        <taxon>Poaceae</taxon>
        <taxon>BOP clade</taxon>
        <taxon>Pooideae</taxon>
        <taxon>Triticodae</taxon>
        <taxon>Triticeae</taxon>
        <taxon>Hordeinae</taxon>
        <taxon>Hordeum</taxon>
    </lineage>
</organism>
<accession>F2DK10</accession>
<dbReference type="AlphaFoldDB" id="F2DK10"/>
<reference evidence="1" key="1">
    <citation type="journal article" date="2011" name="Plant Physiol.">
        <title>Comprehensive sequence analysis of 24,783 barley full-length cDNAs derived from 12 clone libraries.</title>
        <authorList>
            <person name="Matsumoto T."/>
            <person name="Tanaka T."/>
            <person name="Sakai H."/>
            <person name="Amano N."/>
            <person name="Kanamori H."/>
            <person name="Kurita K."/>
            <person name="Kikuta A."/>
            <person name="Kamiya K."/>
            <person name="Yamamoto M."/>
            <person name="Ikawa H."/>
            <person name="Fujii N."/>
            <person name="Hori K."/>
            <person name="Itoh T."/>
            <person name="Sato K."/>
        </authorList>
    </citation>
    <scope>NUCLEOTIDE SEQUENCE</scope>
    <source>
        <tissue evidence="1">Shoot and root</tissue>
    </source>
</reference>